<evidence type="ECO:0000313" key="4">
    <source>
        <dbReference type="Proteomes" id="UP000193719"/>
    </source>
</evidence>
<sequence length="1041" mass="119541">MNIHFSIIILGVNLFFLIQTYGKKNNGNSNSIINNNNNNKANVSSNVNSNASIVRDTTFLTNNDCSILYTVLEELSISKSHIIYQDFNKSSRCCNISEEYISCNENNNILKVNLSDNNIIENFECNITSINYPSISVINTINLSNNPMSGNLDFLIKFTNLKELNVAGYNNFKGFLTNKESIKLETCYKPCNEIFQARYEPDYWPYPCVKSCLSSFNPNSLEHQDLYSSVILKNLIDHNSNYNSKFNSLDCIKTSSIKTSNFIIPPPKKQTNGTKTSSINNDSQNYHPRMESIRTQTPINSPRKRYKSNITSICSRHDSIIKTSIAPPIANSNETSPGHSFKQQLFNSINSIKNITKEMIEGHDHIVNSVHSSYPAYPEDANLSRLSVASVKGSIVSPVLYDSNHDENENGSSESSFLRKEYMKGENLRYKENDRQSISSISSGHFEVNKISIPSPVYNNELKEKKIIKSGSSLLQKQETLEYSGEENHDSYSFHQKENEYLGESQCQLISDGKTILESNSFSEEYINGIDMTSETLKISDATHNPPIEHISLPNDAITNHQINKLIQEKHYSSDVVYSNTDMDQKLKRFNSVYDTIISTEKIDNNINPKDIINNIKCVKVRLTDSTDDSISIEDSISSSDDHDHHKNIPDNTSYLGIKSMDKKIIENSSDRGTYNSGSVINDIDHYYLDDKFTSRVNCHRNRKSHLNMNNINNKRLTGLLKKSYQKSENNSISIKRNYINTDKENINNENNNEQMAYQLHPLERSNEVIINSIINGHDDSENTYYYKQNLSETTLPRFYDQESNSFNCSSQSTLSVIKRNNSSSVYEHANNISQYNNKYRKLRNLRMPSININRKPSTINIKKIPIDNSILINKLSNSEYNGRNEYYNSGDTSTINSVKNNRLYPNFDVDLYRSNSNPIPRPTLYNDNEHDLPPVKRFYSTLKRSRINKGYDQFKCSDIFEIKRSKKFIDDKYRENSQIFYDYDAQFYSPISPEEEEDYEILNINDDDKDMDNNIDNQIPLSPEKYYSIKEYVKSVSSNT</sequence>
<feature type="signal peptide" evidence="2">
    <location>
        <begin position="1"/>
        <end position="22"/>
    </location>
</feature>
<dbReference type="Proteomes" id="UP000193719">
    <property type="component" value="Unassembled WGS sequence"/>
</dbReference>
<dbReference type="EMBL" id="MCFH01000006">
    <property type="protein sequence ID" value="ORX57137.1"/>
    <property type="molecule type" value="Genomic_DNA"/>
</dbReference>
<keyword evidence="2" id="KW-0732">Signal</keyword>
<reference evidence="3 4" key="1">
    <citation type="submission" date="2016-08" db="EMBL/GenBank/DDBJ databases">
        <title>Genomes of anaerobic fungi encode conserved fungal cellulosomes for biomass hydrolysis.</title>
        <authorList>
            <consortium name="DOE Joint Genome Institute"/>
            <person name="Haitjema C.H."/>
            <person name="Gilmore S.P."/>
            <person name="Henske J.K."/>
            <person name="Solomon K.V."/>
            <person name="De Groot R."/>
            <person name="Kuo A."/>
            <person name="Mondo S.J."/>
            <person name="Salamov A.A."/>
            <person name="Labutti K."/>
            <person name="Zhao Z."/>
            <person name="Chiniquy J."/>
            <person name="Barry K."/>
            <person name="Brewer H.M."/>
            <person name="Purvine S.O."/>
            <person name="Wright A.T."/>
            <person name="Boxma B."/>
            <person name="Van Alen T."/>
            <person name="Hackstein J.H."/>
            <person name="Baker S.E."/>
            <person name="Grigoriev I.V."/>
            <person name="O'Malley M.A."/>
        </authorList>
    </citation>
    <scope>NUCLEOTIDE SEQUENCE [LARGE SCALE GENOMIC DNA]</scope>
    <source>
        <strain evidence="4">finn</strain>
    </source>
</reference>
<evidence type="ECO:0008006" key="5">
    <source>
        <dbReference type="Google" id="ProtNLM"/>
    </source>
</evidence>
<name>A0A1Y1VIA7_9FUNG</name>
<organism evidence="3 4">
    <name type="scientific">Piromyces finnis</name>
    <dbReference type="NCBI Taxonomy" id="1754191"/>
    <lineage>
        <taxon>Eukaryota</taxon>
        <taxon>Fungi</taxon>
        <taxon>Fungi incertae sedis</taxon>
        <taxon>Chytridiomycota</taxon>
        <taxon>Chytridiomycota incertae sedis</taxon>
        <taxon>Neocallimastigomycetes</taxon>
        <taxon>Neocallimastigales</taxon>
        <taxon>Neocallimastigaceae</taxon>
        <taxon>Piromyces</taxon>
    </lineage>
</organism>
<dbReference type="AlphaFoldDB" id="A0A1Y1VIA7"/>
<protein>
    <recommendedName>
        <fullName evidence="5">L domain-like protein</fullName>
    </recommendedName>
</protein>
<reference evidence="3 4" key="2">
    <citation type="submission" date="2016-08" db="EMBL/GenBank/DDBJ databases">
        <title>Pervasive Adenine N6-methylation of Active Genes in Fungi.</title>
        <authorList>
            <consortium name="DOE Joint Genome Institute"/>
            <person name="Mondo S.J."/>
            <person name="Dannebaum R.O."/>
            <person name="Kuo R.C."/>
            <person name="Labutti K."/>
            <person name="Haridas S."/>
            <person name="Kuo A."/>
            <person name="Salamov A."/>
            <person name="Ahrendt S.R."/>
            <person name="Lipzen A."/>
            <person name="Sullivan W."/>
            <person name="Andreopoulos W.B."/>
            <person name="Clum A."/>
            <person name="Lindquist E."/>
            <person name="Daum C."/>
            <person name="Ramamoorthy G.K."/>
            <person name="Gryganskyi A."/>
            <person name="Culley D."/>
            <person name="Magnuson J.K."/>
            <person name="James T.Y."/>
            <person name="O'Malley M.A."/>
            <person name="Stajich J.E."/>
            <person name="Spatafora J.W."/>
            <person name="Visel A."/>
            <person name="Grigoriev I.V."/>
        </authorList>
    </citation>
    <scope>NUCLEOTIDE SEQUENCE [LARGE SCALE GENOMIC DNA]</scope>
    <source>
        <strain evidence="4">finn</strain>
    </source>
</reference>
<proteinExistence type="predicted"/>
<evidence type="ECO:0000313" key="3">
    <source>
        <dbReference type="EMBL" id="ORX57137.1"/>
    </source>
</evidence>
<dbReference type="OrthoDB" id="2153487at2759"/>
<evidence type="ECO:0000256" key="2">
    <source>
        <dbReference type="SAM" id="SignalP"/>
    </source>
</evidence>
<comment type="caution">
    <text evidence="3">The sequence shown here is derived from an EMBL/GenBank/DDBJ whole genome shotgun (WGS) entry which is preliminary data.</text>
</comment>
<accession>A0A1Y1VIA7</accession>
<evidence type="ECO:0000256" key="1">
    <source>
        <dbReference type="SAM" id="MobiDB-lite"/>
    </source>
</evidence>
<feature type="chain" id="PRO_5012960086" description="L domain-like protein" evidence="2">
    <location>
        <begin position="23"/>
        <end position="1041"/>
    </location>
</feature>
<feature type="compositionally biased region" description="Polar residues" evidence="1">
    <location>
        <begin position="269"/>
        <end position="286"/>
    </location>
</feature>
<feature type="compositionally biased region" description="Basic and acidic residues" evidence="1">
    <location>
        <begin position="640"/>
        <end position="649"/>
    </location>
</feature>
<gene>
    <name evidence="3" type="ORF">BCR36DRAFT_367202</name>
</gene>
<feature type="region of interest" description="Disordered" evidence="1">
    <location>
        <begin position="634"/>
        <end position="653"/>
    </location>
</feature>
<feature type="region of interest" description="Disordered" evidence="1">
    <location>
        <begin position="262"/>
        <end position="286"/>
    </location>
</feature>
<keyword evidence="4" id="KW-1185">Reference proteome</keyword>